<dbReference type="Proteomes" id="UP000183299">
    <property type="component" value="Unassembled WGS sequence"/>
</dbReference>
<evidence type="ECO:0000313" key="3">
    <source>
        <dbReference type="Proteomes" id="UP000183299"/>
    </source>
</evidence>
<dbReference type="SUPFAM" id="SSF47413">
    <property type="entry name" value="lambda repressor-like DNA-binding domains"/>
    <property type="match status" value="1"/>
</dbReference>
<accession>A0A1I3MPK2</accession>
<dbReference type="SMART" id="SM00530">
    <property type="entry name" value="HTH_XRE"/>
    <property type="match status" value="1"/>
</dbReference>
<proteinExistence type="predicted"/>
<dbReference type="Pfam" id="PF13560">
    <property type="entry name" value="HTH_31"/>
    <property type="match status" value="1"/>
</dbReference>
<dbReference type="GO" id="GO:0003677">
    <property type="term" value="F:DNA binding"/>
    <property type="evidence" value="ECO:0007669"/>
    <property type="project" value="InterPro"/>
</dbReference>
<dbReference type="InterPro" id="IPR001387">
    <property type="entry name" value="Cro/C1-type_HTH"/>
</dbReference>
<organism evidence="2 3">
    <name type="scientific">Celeribacter halophilus</name>
    <dbReference type="NCBI Taxonomy" id="576117"/>
    <lineage>
        <taxon>Bacteria</taxon>
        <taxon>Pseudomonadati</taxon>
        <taxon>Pseudomonadota</taxon>
        <taxon>Alphaproteobacteria</taxon>
        <taxon>Rhodobacterales</taxon>
        <taxon>Roseobacteraceae</taxon>
        <taxon>Celeribacter</taxon>
    </lineage>
</organism>
<dbReference type="PROSITE" id="PS50943">
    <property type="entry name" value="HTH_CROC1"/>
    <property type="match status" value="1"/>
</dbReference>
<reference evidence="2 3" key="1">
    <citation type="submission" date="2016-10" db="EMBL/GenBank/DDBJ databases">
        <authorList>
            <person name="de Groot N.N."/>
        </authorList>
    </citation>
    <scope>NUCLEOTIDE SEQUENCE [LARGE SCALE GENOMIC DNA]</scope>
    <source>
        <strain evidence="2 3">CGMCC 1.8891</strain>
    </source>
</reference>
<dbReference type="CDD" id="cd00093">
    <property type="entry name" value="HTH_XRE"/>
    <property type="match status" value="1"/>
</dbReference>
<protein>
    <submittedName>
        <fullName evidence="2">Transcriptional regulator, contains XRE-family HTH domain</fullName>
    </submittedName>
</protein>
<sequence length="174" mass="19769">MLQCVIFYSIRAKYGKICRKPYTCVIYCTFEQKRGPMSSDWSEIGDRMRRIRNQAGQTQHEFAETLGTSPRSYKAYEKGSREVPTSIVLRLCEISAVSPSWILLGQTDRPLSSTIEAVRDSLDAGIELLRTSADDRSSETWTNYLTLLVKLTLDHDHSISVEDAKEILKIGDNK</sequence>
<dbReference type="InterPro" id="IPR010982">
    <property type="entry name" value="Lambda_DNA-bd_dom_sf"/>
</dbReference>
<gene>
    <name evidence="2" type="ORF">SAMN04488138_10198</name>
</gene>
<name>A0A1I3MPK2_9RHOB</name>
<dbReference type="AlphaFoldDB" id="A0A1I3MPK2"/>
<evidence type="ECO:0000313" key="2">
    <source>
        <dbReference type="EMBL" id="SFI99054.1"/>
    </source>
</evidence>
<evidence type="ECO:0000259" key="1">
    <source>
        <dbReference type="PROSITE" id="PS50943"/>
    </source>
</evidence>
<dbReference type="EMBL" id="FORY01000001">
    <property type="protein sequence ID" value="SFI99054.1"/>
    <property type="molecule type" value="Genomic_DNA"/>
</dbReference>
<dbReference type="Gene3D" id="1.10.260.40">
    <property type="entry name" value="lambda repressor-like DNA-binding domains"/>
    <property type="match status" value="1"/>
</dbReference>
<keyword evidence="3" id="KW-1185">Reference proteome</keyword>
<dbReference type="STRING" id="576117.SAMN04488138_10198"/>
<feature type="domain" description="HTH cro/C1-type" evidence="1">
    <location>
        <begin position="48"/>
        <end position="102"/>
    </location>
</feature>